<feature type="domain" description="Ubiquitin-like protease family profile" evidence="6">
    <location>
        <begin position="20"/>
        <end position="244"/>
    </location>
</feature>
<sequence length="311" mass="33482">MRKTQRKRIAEVKVLDYHDVLLREQDVSLLEGPHWLNDQVVAFYFEYLSREGLGGDGRGCVAPTPEPTPGCDAKSPSWASAPATTSLQQQKQQPQQRTVGDVLLLPPATSFLLIHSPPEMAAELLAPLKPDRKGLVIFAVNDNPEVDLAAGGSHWTLLVYHRPSNTFRHYDSSPSHQTDGNGRSSGSTQAARRLADAVGPALTGAGGGAGAAAALPSLVEVRCMPRQTNCYDCGMYVLAVARAVCQWWLRGPEVAREGAEGSTGGVTKVEAEWEVQERAMRAWLTPAHVDGLRFEILEIIRAKAGAASVGA</sequence>
<keyword evidence="9" id="KW-1185">Reference proteome</keyword>
<dbReference type="SUPFAM" id="SSF54001">
    <property type="entry name" value="Cysteine proteinases"/>
    <property type="match status" value="1"/>
</dbReference>
<evidence type="ECO:0000256" key="4">
    <source>
        <dbReference type="ARBA" id="ARBA00022807"/>
    </source>
</evidence>
<feature type="region of interest" description="Disordered" evidence="5">
    <location>
        <begin position="169"/>
        <end position="193"/>
    </location>
</feature>
<evidence type="ECO:0000313" key="7">
    <source>
        <dbReference type="EMBL" id="GIL91945.1"/>
    </source>
</evidence>
<dbReference type="Gene3D" id="3.40.395.10">
    <property type="entry name" value="Adenoviral Proteinase, Chain A"/>
    <property type="match status" value="2"/>
</dbReference>
<evidence type="ECO:0000313" key="8">
    <source>
        <dbReference type="EMBL" id="GIM15868.1"/>
    </source>
</evidence>
<reference evidence="7" key="1">
    <citation type="journal article" date="2021" name="Proc. Natl. Acad. Sci. U.S.A.">
        <title>Three genomes in the algal genus Volvox reveal the fate of a haploid sex-determining region after a transition to homothallism.</title>
        <authorList>
            <person name="Yamamoto K."/>
            <person name="Hamaji T."/>
            <person name="Kawai-Toyooka H."/>
            <person name="Matsuzaki R."/>
            <person name="Takahashi F."/>
            <person name="Nishimura Y."/>
            <person name="Kawachi M."/>
            <person name="Noguchi H."/>
            <person name="Minakuchi Y."/>
            <person name="Umen J.G."/>
            <person name="Toyoda A."/>
            <person name="Nozaki H."/>
        </authorList>
    </citation>
    <scope>NUCLEOTIDE SEQUENCE</scope>
    <source>
        <strain evidence="8">NIES-3785</strain>
        <strain evidence="7">NIES-3786</strain>
    </source>
</reference>
<dbReference type="EMBL" id="BNCQ01000070">
    <property type="protein sequence ID" value="GIM15868.1"/>
    <property type="molecule type" value="Genomic_DNA"/>
</dbReference>
<name>A0A8J4D4W5_9CHLO</name>
<protein>
    <recommendedName>
        <fullName evidence="6">Ubiquitin-like protease family profile domain-containing protein</fullName>
    </recommendedName>
</protein>
<comment type="caution">
    <text evidence="7">The sequence shown here is derived from an EMBL/GenBank/DDBJ whole genome shotgun (WGS) entry which is preliminary data.</text>
</comment>
<accession>A0A8J4D4W5</accession>
<dbReference type="PROSITE" id="PS50600">
    <property type="entry name" value="ULP_PROTEASE"/>
    <property type="match status" value="1"/>
</dbReference>
<dbReference type="GO" id="GO:0006508">
    <property type="term" value="P:proteolysis"/>
    <property type="evidence" value="ECO:0007669"/>
    <property type="project" value="UniProtKB-KW"/>
</dbReference>
<organism evidence="7 9">
    <name type="scientific">Volvox reticuliferus</name>
    <dbReference type="NCBI Taxonomy" id="1737510"/>
    <lineage>
        <taxon>Eukaryota</taxon>
        <taxon>Viridiplantae</taxon>
        <taxon>Chlorophyta</taxon>
        <taxon>core chlorophytes</taxon>
        <taxon>Chlorophyceae</taxon>
        <taxon>CS clade</taxon>
        <taxon>Chlamydomonadales</taxon>
        <taxon>Volvocaceae</taxon>
        <taxon>Volvox</taxon>
    </lineage>
</organism>
<evidence type="ECO:0000256" key="1">
    <source>
        <dbReference type="ARBA" id="ARBA00005234"/>
    </source>
</evidence>
<keyword evidence="4" id="KW-0788">Thiol protease</keyword>
<dbReference type="OrthoDB" id="5065855at2759"/>
<evidence type="ECO:0000259" key="6">
    <source>
        <dbReference type="PROSITE" id="PS50600"/>
    </source>
</evidence>
<feature type="compositionally biased region" description="Low complexity" evidence="5">
    <location>
        <begin position="73"/>
        <end position="96"/>
    </location>
</feature>
<dbReference type="InterPro" id="IPR038765">
    <property type="entry name" value="Papain-like_cys_pep_sf"/>
</dbReference>
<dbReference type="EMBL" id="BNCP01000071">
    <property type="protein sequence ID" value="GIL91945.1"/>
    <property type="molecule type" value="Genomic_DNA"/>
</dbReference>
<evidence type="ECO:0000256" key="2">
    <source>
        <dbReference type="ARBA" id="ARBA00022670"/>
    </source>
</evidence>
<feature type="region of interest" description="Disordered" evidence="5">
    <location>
        <begin position="58"/>
        <end position="97"/>
    </location>
</feature>
<dbReference type="InterPro" id="IPR044613">
    <property type="entry name" value="Nep1/2-like"/>
</dbReference>
<dbReference type="AlphaFoldDB" id="A0A8J4D4W5"/>
<keyword evidence="2" id="KW-0645">Protease</keyword>
<dbReference type="GO" id="GO:0008234">
    <property type="term" value="F:cysteine-type peptidase activity"/>
    <property type="evidence" value="ECO:0007669"/>
    <property type="project" value="UniProtKB-KW"/>
</dbReference>
<dbReference type="Proteomes" id="UP000747110">
    <property type="component" value="Unassembled WGS sequence"/>
</dbReference>
<feature type="compositionally biased region" description="Polar residues" evidence="5">
    <location>
        <begin position="169"/>
        <end position="190"/>
    </location>
</feature>
<gene>
    <name evidence="7" type="ORF">Vretifemale_19639</name>
    <name evidence="8" type="ORF">Vretimale_18558</name>
</gene>
<dbReference type="Pfam" id="PF02902">
    <property type="entry name" value="Peptidase_C48"/>
    <property type="match status" value="1"/>
</dbReference>
<dbReference type="PANTHER" id="PTHR46468">
    <property type="entry name" value="SENTRIN-SPECIFIC PROTEASE 8"/>
    <property type="match status" value="1"/>
</dbReference>
<dbReference type="Proteomes" id="UP000722791">
    <property type="component" value="Unassembled WGS sequence"/>
</dbReference>
<proteinExistence type="inferred from homology"/>
<evidence type="ECO:0000256" key="5">
    <source>
        <dbReference type="SAM" id="MobiDB-lite"/>
    </source>
</evidence>
<dbReference type="InterPro" id="IPR003653">
    <property type="entry name" value="Peptidase_C48_C"/>
</dbReference>
<evidence type="ECO:0000313" key="9">
    <source>
        <dbReference type="Proteomes" id="UP000747110"/>
    </source>
</evidence>
<evidence type="ECO:0000256" key="3">
    <source>
        <dbReference type="ARBA" id="ARBA00022801"/>
    </source>
</evidence>
<dbReference type="PANTHER" id="PTHR46468:SF1">
    <property type="entry name" value="SENTRIN-SPECIFIC PROTEASE 8"/>
    <property type="match status" value="1"/>
</dbReference>
<keyword evidence="3" id="KW-0378">Hydrolase</keyword>
<dbReference type="GO" id="GO:0000338">
    <property type="term" value="P:protein deneddylation"/>
    <property type="evidence" value="ECO:0007669"/>
    <property type="project" value="TreeGrafter"/>
</dbReference>
<dbReference type="GO" id="GO:0019784">
    <property type="term" value="F:deNEDDylase activity"/>
    <property type="evidence" value="ECO:0007669"/>
    <property type="project" value="InterPro"/>
</dbReference>
<comment type="similarity">
    <text evidence="1">Belongs to the peptidase C48 family.</text>
</comment>